<gene>
    <name evidence="2" type="ORF">MHEC_41380</name>
</gene>
<dbReference type="EMBL" id="AP024237">
    <property type="protein sequence ID" value="BCO37705.1"/>
    <property type="molecule type" value="Genomic_DNA"/>
</dbReference>
<dbReference type="Pfam" id="PF05305">
    <property type="entry name" value="DUF732"/>
    <property type="match status" value="1"/>
</dbReference>
<dbReference type="AlphaFoldDB" id="A0A2G8BJ91"/>
<name>A0A2G8BJ91_9MYCO</name>
<protein>
    <recommendedName>
        <fullName evidence="1">DUF732 domain-containing protein</fullName>
    </recommendedName>
</protein>
<proteinExistence type="predicted"/>
<evidence type="ECO:0000313" key="2">
    <source>
        <dbReference type="EMBL" id="BCO37705.1"/>
    </source>
</evidence>
<evidence type="ECO:0000313" key="3">
    <source>
        <dbReference type="Proteomes" id="UP000595446"/>
    </source>
</evidence>
<evidence type="ECO:0000259" key="1">
    <source>
        <dbReference type="Pfam" id="PF05305"/>
    </source>
</evidence>
<sequence length="127" mass="13512">MMTPRIRWPLRSVLAIAATAIGLGLAGPAHADPAQDYLYYSTLHSLGMVVWNPPAMRALGIGACQDMAMGNNWRITVTKLMNAGYTLHEASMILAAAVVAYCPSLDPRLQDAPPPSAPPPAQQMTVA</sequence>
<organism evidence="2 3">
    <name type="scientific">Mycobacterium heckeshornense</name>
    <dbReference type="NCBI Taxonomy" id="110505"/>
    <lineage>
        <taxon>Bacteria</taxon>
        <taxon>Bacillati</taxon>
        <taxon>Actinomycetota</taxon>
        <taxon>Actinomycetes</taxon>
        <taxon>Mycobacteriales</taxon>
        <taxon>Mycobacteriaceae</taxon>
        <taxon>Mycobacterium</taxon>
    </lineage>
</organism>
<keyword evidence="3" id="KW-1185">Reference proteome</keyword>
<accession>A0A2G8BJ91</accession>
<feature type="domain" description="DUF732" evidence="1">
    <location>
        <begin position="36"/>
        <end position="104"/>
    </location>
</feature>
<dbReference type="Proteomes" id="UP000595446">
    <property type="component" value="Chromosome"/>
</dbReference>
<dbReference type="InterPro" id="IPR007969">
    <property type="entry name" value="DUF732"/>
</dbReference>
<reference evidence="2 3" key="1">
    <citation type="submission" date="2020-12" db="EMBL/GenBank/DDBJ databases">
        <title>Complete genome sequence of Mycobacterium heckeshornense JCM 15655T, closely related to a pathogenic non-tuberculous mycobacterial species Mycobacterium xenopi.</title>
        <authorList>
            <person name="Yoshida M."/>
            <person name="Fukano H."/>
            <person name="Asakura T."/>
            <person name="Suzuki M."/>
            <person name="Hoshino Y."/>
        </authorList>
    </citation>
    <scope>NUCLEOTIDE SEQUENCE [LARGE SCALE GENOMIC DNA]</scope>
    <source>
        <strain evidence="2 3">JCM 15655</strain>
    </source>
</reference>